<evidence type="ECO:0000256" key="3">
    <source>
        <dbReference type="ARBA" id="ARBA00022526"/>
    </source>
</evidence>
<organism evidence="10">
    <name type="scientific">Desulfobacca acetoxidans</name>
    <dbReference type="NCBI Taxonomy" id="60893"/>
    <lineage>
        <taxon>Bacteria</taxon>
        <taxon>Pseudomonadati</taxon>
        <taxon>Thermodesulfobacteriota</taxon>
        <taxon>Desulfobaccia</taxon>
        <taxon>Desulfobaccales</taxon>
        <taxon>Desulfobaccaceae</taxon>
        <taxon>Desulfobacca</taxon>
    </lineage>
</organism>
<keyword evidence="4 7" id="KW-0521">NADP</keyword>
<dbReference type="PANTHER" id="PTHR23429">
    <property type="entry name" value="GLUCOSE-6-PHOSPHATE 1-DEHYDROGENASE G6PD"/>
    <property type="match status" value="1"/>
</dbReference>
<comment type="catalytic activity">
    <reaction evidence="7">
        <text>D-glucose 6-phosphate + NADP(+) = 6-phospho-D-glucono-1,5-lactone + NADPH + H(+)</text>
        <dbReference type="Rhea" id="RHEA:15841"/>
        <dbReference type="ChEBI" id="CHEBI:15378"/>
        <dbReference type="ChEBI" id="CHEBI:57783"/>
        <dbReference type="ChEBI" id="CHEBI:57955"/>
        <dbReference type="ChEBI" id="CHEBI:58349"/>
        <dbReference type="ChEBI" id="CHEBI:61548"/>
        <dbReference type="EC" id="1.1.1.49"/>
    </reaction>
</comment>
<dbReference type="PANTHER" id="PTHR23429:SF0">
    <property type="entry name" value="GLUCOSE-6-PHOSPHATE 1-DEHYDROGENASE"/>
    <property type="match status" value="1"/>
</dbReference>
<sequence>MGSEASDAFVFFGATGDLAFKQIFPSLQRLIKDEGLNIPIIGVSRTGSRERLKERARESLDQHGGLDQEAYQKLTGLLRAVQGDYNDEATFQKLRQELGQAERPLHYLAIHPTMFAEVAEGLAKSGCSANSRVVLEKPFGRDLASARTLNDLLHRYFPEEAIFRIDHYLGKEPVQNILYTRFANPIFEPIWNRHYVRAIQITMAEDFGVEDRGKFYDEAGAIRDVLQNHMLQILGSLTMDPHCGTDHEAVRDEKARLFKAVVPLRPEDVVRGQFNGYLAVPGVSANSTVETFVAVKLAIDNWRWAGVPIFIRAGKMLPVTTTEVMVEFKRPPRETFGEIVPVLSSHMRLRISPDIIISLGVRIKKPGEHMVGEDVELALVRRAAEDMPPYQRLLGDALRGAAELFARQDTVEAQWRVVDGILGDVTPLYTYEPKTWGPDEALQLIGKHGPWFNPPPGSKP</sequence>
<evidence type="ECO:0000256" key="7">
    <source>
        <dbReference type="HAMAP-Rule" id="MF_00966"/>
    </source>
</evidence>
<protein>
    <recommendedName>
        <fullName evidence="7">Glucose-6-phosphate 1-dehydrogenase</fullName>
        <shortName evidence="7">G6PD</shortName>
        <ecNumber evidence="7">1.1.1.49</ecNumber>
    </recommendedName>
</protein>
<comment type="similarity">
    <text evidence="2 7">Belongs to the glucose-6-phosphate dehydrogenase family.</text>
</comment>
<feature type="binding site" evidence="7">
    <location>
        <position position="137"/>
    </location>
    <ligand>
        <name>NADP(+)</name>
        <dbReference type="ChEBI" id="CHEBI:58349"/>
    </ligand>
</feature>
<dbReference type="Gene3D" id="3.40.50.720">
    <property type="entry name" value="NAD(P)-binding Rossmann-like Domain"/>
    <property type="match status" value="1"/>
</dbReference>
<feature type="binding site" evidence="7">
    <location>
        <position position="171"/>
    </location>
    <ligand>
        <name>substrate</name>
    </ligand>
</feature>
<feature type="binding site" evidence="7">
    <location>
        <position position="205"/>
    </location>
    <ligand>
        <name>substrate</name>
    </ligand>
</feature>
<feature type="binding site" evidence="7">
    <location>
        <position position="224"/>
    </location>
    <ligand>
        <name>substrate</name>
    </ligand>
</feature>
<keyword evidence="5 7" id="KW-0560">Oxidoreductase</keyword>
<dbReference type="GO" id="GO:0005829">
    <property type="term" value="C:cytosol"/>
    <property type="evidence" value="ECO:0007669"/>
    <property type="project" value="TreeGrafter"/>
</dbReference>
<evidence type="ECO:0000259" key="8">
    <source>
        <dbReference type="Pfam" id="PF00479"/>
    </source>
</evidence>
<proteinExistence type="inferred from homology"/>
<dbReference type="Gene3D" id="3.30.360.10">
    <property type="entry name" value="Dihydrodipicolinate Reductase, domain 2"/>
    <property type="match status" value="1"/>
</dbReference>
<evidence type="ECO:0000256" key="6">
    <source>
        <dbReference type="ARBA" id="ARBA00023277"/>
    </source>
</evidence>
<dbReference type="GO" id="GO:0050661">
    <property type="term" value="F:NADP binding"/>
    <property type="evidence" value="ECO:0007669"/>
    <property type="project" value="UniProtKB-UniRule"/>
</dbReference>
<feature type="binding site" evidence="7">
    <location>
        <position position="167"/>
    </location>
    <ligand>
        <name>substrate</name>
    </ligand>
</feature>
<dbReference type="Pfam" id="PF00479">
    <property type="entry name" value="G6PD_N"/>
    <property type="match status" value="1"/>
</dbReference>
<dbReference type="SUPFAM" id="SSF51735">
    <property type="entry name" value="NAD(P)-binding Rossmann-fold domains"/>
    <property type="match status" value="1"/>
</dbReference>
<reference evidence="10" key="1">
    <citation type="journal article" date="2020" name="mSystems">
        <title>Genome- and Community-Level Interaction Insights into Carbon Utilization and Element Cycling Functions of Hydrothermarchaeota in Hydrothermal Sediment.</title>
        <authorList>
            <person name="Zhou Z."/>
            <person name="Liu Y."/>
            <person name="Xu W."/>
            <person name="Pan J."/>
            <person name="Luo Z.H."/>
            <person name="Li M."/>
        </authorList>
    </citation>
    <scope>NUCLEOTIDE SEQUENCE [LARGE SCALE GENOMIC DNA]</scope>
    <source>
        <strain evidence="10">SpSt-767</strain>
    </source>
</reference>
<name>A0A7V6A553_9BACT</name>
<dbReference type="GO" id="GO:0009051">
    <property type="term" value="P:pentose-phosphate shunt, oxidative branch"/>
    <property type="evidence" value="ECO:0007669"/>
    <property type="project" value="TreeGrafter"/>
</dbReference>
<dbReference type="AlphaFoldDB" id="A0A7V6A553"/>
<feature type="domain" description="Glucose-6-phosphate dehydrogenase C-terminal" evidence="9">
    <location>
        <begin position="179"/>
        <end position="449"/>
    </location>
</feature>
<evidence type="ECO:0000256" key="2">
    <source>
        <dbReference type="ARBA" id="ARBA00009975"/>
    </source>
</evidence>
<evidence type="ECO:0000256" key="5">
    <source>
        <dbReference type="ARBA" id="ARBA00023002"/>
    </source>
</evidence>
<dbReference type="InterPro" id="IPR022674">
    <property type="entry name" value="G6P_DH_NAD-bd"/>
</dbReference>
<dbReference type="PROSITE" id="PS00069">
    <property type="entry name" value="G6P_DEHYDROGENASE"/>
    <property type="match status" value="1"/>
</dbReference>
<dbReference type="GO" id="GO:0004345">
    <property type="term" value="F:glucose-6-phosphate dehydrogenase activity"/>
    <property type="evidence" value="ECO:0007669"/>
    <property type="project" value="UniProtKB-UniRule"/>
</dbReference>
<dbReference type="EMBL" id="DTGR01000189">
    <property type="protein sequence ID" value="HHS30454.1"/>
    <property type="molecule type" value="Genomic_DNA"/>
</dbReference>
<dbReference type="InterPro" id="IPR001282">
    <property type="entry name" value="G6P_DH"/>
</dbReference>
<dbReference type="InterPro" id="IPR022675">
    <property type="entry name" value="G6P_DH_C"/>
</dbReference>
<evidence type="ECO:0000259" key="9">
    <source>
        <dbReference type="Pfam" id="PF02781"/>
    </source>
</evidence>
<feature type="binding site" evidence="7">
    <location>
        <position position="45"/>
    </location>
    <ligand>
        <name>NADP(+)</name>
        <dbReference type="ChEBI" id="CHEBI:58349"/>
    </ligand>
</feature>
<dbReference type="NCBIfam" id="TIGR00871">
    <property type="entry name" value="zwf"/>
    <property type="match status" value="1"/>
</dbReference>
<comment type="caution">
    <text evidence="10">The sequence shown here is derived from an EMBL/GenBank/DDBJ whole genome shotgun (WGS) entry which is preliminary data.</text>
</comment>
<comment type="caution">
    <text evidence="7">Lacks conserved residue(s) required for the propagation of feature annotation.</text>
</comment>
<comment type="function">
    <text evidence="7">Catalyzes the oxidation of glucose 6-phosphate to 6-phosphogluconolactone.</text>
</comment>
<feature type="domain" description="Glucose-6-phosphate dehydrogenase NAD-binding" evidence="8">
    <location>
        <begin position="10"/>
        <end position="176"/>
    </location>
</feature>
<evidence type="ECO:0000313" key="10">
    <source>
        <dbReference type="EMBL" id="HHS30454.1"/>
    </source>
</evidence>
<dbReference type="EC" id="1.1.1.49" evidence="7"/>
<dbReference type="PIRSF" id="PIRSF000110">
    <property type="entry name" value="G6PD"/>
    <property type="match status" value="1"/>
</dbReference>
<dbReference type="InterPro" id="IPR019796">
    <property type="entry name" value="G6P_DH_AS"/>
</dbReference>
<dbReference type="UniPathway" id="UPA00115">
    <property type="reaction ID" value="UER00408"/>
</dbReference>
<keyword evidence="3 7" id="KW-0313">Glucose metabolism</keyword>
<feature type="active site" description="Proton acceptor" evidence="7">
    <location>
        <position position="229"/>
    </location>
</feature>
<evidence type="ECO:0000256" key="4">
    <source>
        <dbReference type="ARBA" id="ARBA00022857"/>
    </source>
</evidence>
<gene>
    <name evidence="7 10" type="primary">zwf</name>
    <name evidence="10" type="ORF">ENV52_12230</name>
</gene>
<dbReference type="GO" id="GO:0006006">
    <property type="term" value="P:glucose metabolic process"/>
    <property type="evidence" value="ECO:0007669"/>
    <property type="project" value="UniProtKB-KW"/>
</dbReference>
<evidence type="ECO:0000256" key="1">
    <source>
        <dbReference type="ARBA" id="ARBA00004937"/>
    </source>
</evidence>
<dbReference type="HAMAP" id="MF_00966">
    <property type="entry name" value="G6PD"/>
    <property type="match status" value="1"/>
</dbReference>
<keyword evidence="6 7" id="KW-0119">Carbohydrate metabolism</keyword>
<dbReference type="PRINTS" id="PR00079">
    <property type="entry name" value="G6PDHDRGNASE"/>
</dbReference>
<accession>A0A7V6A553</accession>
<dbReference type="InterPro" id="IPR036291">
    <property type="entry name" value="NAD(P)-bd_dom_sf"/>
</dbReference>
<dbReference type="SUPFAM" id="SSF55347">
    <property type="entry name" value="Glyceraldehyde-3-phosphate dehydrogenase-like, C-terminal domain"/>
    <property type="match status" value="1"/>
</dbReference>
<dbReference type="Pfam" id="PF02781">
    <property type="entry name" value="G6PD_C"/>
    <property type="match status" value="1"/>
</dbReference>
<comment type="pathway">
    <text evidence="1 7">Carbohydrate degradation; pentose phosphate pathway; D-ribulose 5-phosphate from D-glucose 6-phosphate (oxidative stage): step 1/3.</text>
</comment>
<feature type="binding site" evidence="7">
    <location>
        <position position="315"/>
    </location>
    <ligand>
        <name>substrate</name>
    </ligand>
</feature>